<evidence type="ECO:0008006" key="4">
    <source>
        <dbReference type="Google" id="ProtNLM"/>
    </source>
</evidence>
<dbReference type="AlphaFoldDB" id="A0AAD6ZW25"/>
<evidence type="ECO:0000313" key="2">
    <source>
        <dbReference type="EMBL" id="KAJ7342722.1"/>
    </source>
</evidence>
<sequence length="472" mass="51156">MPRTAKSTSKASKAASTQSTKPRPVASKPPARIRKPSQKAKDAEDSSSNDSKLKVIAAAWGNECSEKFIALIMEHTHIKRALFPPCGPNASTTKGGGKSKASAHFDLCKLLLADKEEYKDILNRADNSPKDKTALALKIKNRLQAMSRTTRDYITEMGETGTGINNAVQIDMTVCNAFTNKWEIRKECPWFFDMRNLIAQRPNLVPTGVGNSTTGVSNGVIIPLTHPCQSPDPEGMSMGQKRSLIEVEDDTGSGNNYEPSLPTALEPVPVDVEADTARIAGAGPVATAKCAKKRPAKVATSAPTDPVPTVAPKPSKKSKLVEFSEIAKSEEKSCQKELDLARLRMRQTMKTMEAKGRLAEKREDRKQEERMMKWKMKELKMRNTHKLRMACIGSGSLTTSQAASFFDGLSSSTSHHTSSEPTTDYTDYSDLDSFTGNATAGPSTSSSDAALGFNTFEEFTQPFAPGGVNGNA</sequence>
<feature type="compositionally biased region" description="Low complexity" evidence="1">
    <location>
        <begin position="1"/>
        <end position="21"/>
    </location>
</feature>
<accession>A0AAD6ZW25</accession>
<feature type="region of interest" description="Disordered" evidence="1">
    <location>
        <begin position="1"/>
        <end position="48"/>
    </location>
</feature>
<gene>
    <name evidence="2" type="ORF">DFH08DRAFT_938129</name>
</gene>
<keyword evidence="3" id="KW-1185">Reference proteome</keyword>
<protein>
    <recommendedName>
        <fullName evidence="4">No apical meristem-associated C-terminal domain-containing protein</fullName>
    </recommendedName>
</protein>
<organism evidence="2 3">
    <name type="scientific">Mycena albidolilacea</name>
    <dbReference type="NCBI Taxonomy" id="1033008"/>
    <lineage>
        <taxon>Eukaryota</taxon>
        <taxon>Fungi</taxon>
        <taxon>Dikarya</taxon>
        <taxon>Basidiomycota</taxon>
        <taxon>Agaricomycotina</taxon>
        <taxon>Agaricomycetes</taxon>
        <taxon>Agaricomycetidae</taxon>
        <taxon>Agaricales</taxon>
        <taxon>Marasmiineae</taxon>
        <taxon>Mycenaceae</taxon>
        <taxon>Mycena</taxon>
    </lineage>
</organism>
<reference evidence="2" key="1">
    <citation type="submission" date="2023-03" db="EMBL/GenBank/DDBJ databases">
        <title>Massive genome expansion in bonnet fungi (Mycena s.s.) driven by repeated elements and novel gene families across ecological guilds.</title>
        <authorList>
            <consortium name="Lawrence Berkeley National Laboratory"/>
            <person name="Harder C.B."/>
            <person name="Miyauchi S."/>
            <person name="Viragh M."/>
            <person name="Kuo A."/>
            <person name="Thoen E."/>
            <person name="Andreopoulos B."/>
            <person name="Lu D."/>
            <person name="Skrede I."/>
            <person name="Drula E."/>
            <person name="Henrissat B."/>
            <person name="Morin E."/>
            <person name="Kohler A."/>
            <person name="Barry K."/>
            <person name="LaButti K."/>
            <person name="Morin E."/>
            <person name="Salamov A."/>
            <person name="Lipzen A."/>
            <person name="Mereny Z."/>
            <person name="Hegedus B."/>
            <person name="Baldrian P."/>
            <person name="Stursova M."/>
            <person name="Weitz H."/>
            <person name="Taylor A."/>
            <person name="Grigoriev I.V."/>
            <person name="Nagy L.G."/>
            <person name="Martin F."/>
            <person name="Kauserud H."/>
        </authorList>
    </citation>
    <scope>NUCLEOTIDE SEQUENCE</scope>
    <source>
        <strain evidence="2">CBHHK002</strain>
    </source>
</reference>
<feature type="region of interest" description="Disordered" evidence="1">
    <location>
        <begin position="408"/>
        <end position="430"/>
    </location>
</feature>
<proteinExistence type="predicted"/>
<dbReference type="EMBL" id="JARIHO010000024">
    <property type="protein sequence ID" value="KAJ7342722.1"/>
    <property type="molecule type" value="Genomic_DNA"/>
</dbReference>
<name>A0AAD6ZW25_9AGAR</name>
<dbReference type="Proteomes" id="UP001218218">
    <property type="component" value="Unassembled WGS sequence"/>
</dbReference>
<evidence type="ECO:0000256" key="1">
    <source>
        <dbReference type="SAM" id="MobiDB-lite"/>
    </source>
</evidence>
<evidence type="ECO:0000313" key="3">
    <source>
        <dbReference type="Proteomes" id="UP001218218"/>
    </source>
</evidence>
<comment type="caution">
    <text evidence="2">The sequence shown here is derived from an EMBL/GenBank/DDBJ whole genome shotgun (WGS) entry which is preliminary data.</text>
</comment>